<evidence type="ECO:0000313" key="3">
    <source>
        <dbReference type="Proteomes" id="UP000314294"/>
    </source>
</evidence>
<feature type="compositionally biased region" description="Polar residues" evidence="1">
    <location>
        <begin position="1"/>
        <end position="12"/>
    </location>
</feature>
<organism evidence="2 3">
    <name type="scientific">Liparis tanakae</name>
    <name type="common">Tanaka's snailfish</name>
    <dbReference type="NCBI Taxonomy" id="230148"/>
    <lineage>
        <taxon>Eukaryota</taxon>
        <taxon>Metazoa</taxon>
        <taxon>Chordata</taxon>
        <taxon>Craniata</taxon>
        <taxon>Vertebrata</taxon>
        <taxon>Euteleostomi</taxon>
        <taxon>Actinopterygii</taxon>
        <taxon>Neopterygii</taxon>
        <taxon>Teleostei</taxon>
        <taxon>Neoteleostei</taxon>
        <taxon>Acanthomorphata</taxon>
        <taxon>Eupercaria</taxon>
        <taxon>Perciformes</taxon>
        <taxon>Cottioidei</taxon>
        <taxon>Cottales</taxon>
        <taxon>Liparidae</taxon>
        <taxon>Liparis</taxon>
    </lineage>
</organism>
<feature type="compositionally biased region" description="Polar residues" evidence="1">
    <location>
        <begin position="24"/>
        <end position="55"/>
    </location>
</feature>
<reference evidence="2 3" key="1">
    <citation type="submission" date="2019-03" db="EMBL/GenBank/DDBJ databases">
        <title>First draft genome of Liparis tanakae, snailfish: a comprehensive survey of snailfish specific genes.</title>
        <authorList>
            <person name="Kim W."/>
            <person name="Song I."/>
            <person name="Jeong J.-H."/>
            <person name="Kim D."/>
            <person name="Kim S."/>
            <person name="Ryu S."/>
            <person name="Song J.Y."/>
            <person name="Lee S.K."/>
        </authorList>
    </citation>
    <scope>NUCLEOTIDE SEQUENCE [LARGE SCALE GENOMIC DNA]</scope>
    <source>
        <tissue evidence="2">Muscle</tissue>
    </source>
</reference>
<comment type="caution">
    <text evidence="2">The sequence shown here is derived from an EMBL/GenBank/DDBJ whole genome shotgun (WGS) entry which is preliminary data.</text>
</comment>
<sequence length="82" mass="9235">MMISFTRASSYSEAPRSLMEQPRCSGQPSKNISVFTSSAETKPSWRMSMSSSQLRTSGRTVCTTWRTTGTMTSRQDRDRDSL</sequence>
<evidence type="ECO:0000313" key="2">
    <source>
        <dbReference type="EMBL" id="TNN73596.1"/>
    </source>
</evidence>
<name>A0A4Z2I6D1_9TELE</name>
<dbReference type="Proteomes" id="UP000314294">
    <property type="component" value="Unassembled WGS sequence"/>
</dbReference>
<dbReference type="AlphaFoldDB" id="A0A4Z2I6D1"/>
<proteinExistence type="predicted"/>
<dbReference type="EMBL" id="SRLO01000123">
    <property type="protein sequence ID" value="TNN73596.1"/>
    <property type="molecule type" value="Genomic_DNA"/>
</dbReference>
<keyword evidence="3" id="KW-1185">Reference proteome</keyword>
<gene>
    <name evidence="2" type="ORF">EYF80_016191</name>
</gene>
<protein>
    <submittedName>
        <fullName evidence="2">Uncharacterized protein</fullName>
    </submittedName>
</protein>
<accession>A0A4Z2I6D1</accession>
<feature type="region of interest" description="Disordered" evidence="1">
    <location>
        <begin position="1"/>
        <end position="60"/>
    </location>
</feature>
<evidence type="ECO:0000256" key="1">
    <source>
        <dbReference type="SAM" id="MobiDB-lite"/>
    </source>
</evidence>